<organism evidence="3 4">
    <name type="scientific">Protomyces lactucae-debilis</name>
    <dbReference type="NCBI Taxonomy" id="2754530"/>
    <lineage>
        <taxon>Eukaryota</taxon>
        <taxon>Fungi</taxon>
        <taxon>Dikarya</taxon>
        <taxon>Ascomycota</taxon>
        <taxon>Taphrinomycotina</taxon>
        <taxon>Taphrinomycetes</taxon>
        <taxon>Taphrinales</taxon>
        <taxon>Protomycetaceae</taxon>
        <taxon>Protomyces</taxon>
    </lineage>
</organism>
<evidence type="ECO:0000313" key="3">
    <source>
        <dbReference type="EMBL" id="ORY78533.1"/>
    </source>
</evidence>
<keyword evidence="1" id="KW-0175">Coiled coil</keyword>
<comment type="caution">
    <text evidence="3">The sequence shown here is derived from an EMBL/GenBank/DDBJ whole genome shotgun (WGS) entry which is preliminary data.</text>
</comment>
<evidence type="ECO:0000313" key="4">
    <source>
        <dbReference type="Proteomes" id="UP000193685"/>
    </source>
</evidence>
<feature type="region of interest" description="Disordered" evidence="2">
    <location>
        <begin position="388"/>
        <end position="428"/>
    </location>
</feature>
<proteinExistence type="predicted"/>
<dbReference type="Proteomes" id="UP000193685">
    <property type="component" value="Unassembled WGS sequence"/>
</dbReference>
<evidence type="ECO:0000256" key="1">
    <source>
        <dbReference type="SAM" id="Coils"/>
    </source>
</evidence>
<name>A0A1Y2F3W3_PROLT</name>
<keyword evidence="4" id="KW-1185">Reference proteome</keyword>
<gene>
    <name evidence="3" type="ORF">BCR37DRAFT_382171</name>
</gene>
<feature type="region of interest" description="Disordered" evidence="2">
    <location>
        <begin position="511"/>
        <end position="539"/>
    </location>
</feature>
<dbReference type="RefSeq" id="XP_040723414.1">
    <property type="nucleotide sequence ID" value="XM_040869820.1"/>
</dbReference>
<feature type="compositionally biased region" description="Low complexity" evidence="2">
    <location>
        <begin position="405"/>
        <end position="418"/>
    </location>
</feature>
<dbReference type="EMBL" id="MCFI01000017">
    <property type="protein sequence ID" value="ORY78533.1"/>
    <property type="molecule type" value="Genomic_DNA"/>
</dbReference>
<dbReference type="AlphaFoldDB" id="A0A1Y2F3W3"/>
<dbReference type="GeneID" id="63786419"/>
<protein>
    <submittedName>
        <fullName evidence="3">Uncharacterized protein</fullName>
    </submittedName>
</protein>
<accession>A0A1Y2F3W3</accession>
<reference evidence="3 4" key="1">
    <citation type="submission" date="2016-07" db="EMBL/GenBank/DDBJ databases">
        <title>Pervasive Adenine N6-methylation of Active Genes in Fungi.</title>
        <authorList>
            <consortium name="DOE Joint Genome Institute"/>
            <person name="Mondo S.J."/>
            <person name="Dannebaum R.O."/>
            <person name="Kuo R.C."/>
            <person name="Labutti K."/>
            <person name="Haridas S."/>
            <person name="Kuo A."/>
            <person name="Salamov A."/>
            <person name="Ahrendt S.R."/>
            <person name="Lipzen A."/>
            <person name="Sullivan W."/>
            <person name="Andreopoulos W.B."/>
            <person name="Clum A."/>
            <person name="Lindquist E."/>
            <person name="Daum C."/>
            <person name="Ramamoorthy G.K."/>
            <person name="Gryganskyi A."/>
            <person name="Culley D."/>
            <person name="Magnuson J.K."/>
            <person name="James T.Y."/>
            <person name="O'Malley M.A."/>
            <person name="Stajich J.E."/>
            <person name="Spatafora J.W."/>
            <person name="Visel A."/>
            <person name="Grigoriev I.V."/>
        </authorList>
    </citation>
    <scope>NUCLEOTIDE SEQUENCE [LARGE SCALE GENOMIC DNA]</scope>
    <source>
        <strain evidence="3 4">12-1054</strain>
    </source>
</reference>
<dbReference type="OrthoDB" id="10690845at2759"/>
<evidence type="ECO:0000256" key="2">
    <source>
        <dbReference type="SAM" id="MobiDB-lite"/>
    </source>
</evidence>
<sequence>MLKSPPVTPTKVQRGLSVATESEATSLLSPATAVVLSLPQGPASISTLVPSTFKEPAVSSSSSLLSPTRTTLDHDSARLFEDDMRVVCSVADRIKWEAHICSIREAKLRQLGLGSPVIKVNMSNVNNQPTFAPAVATKVQSTLPPPTGLHTPAESASSVILPRVAELAKEEPQNIVAQLARLAELRKRHHALSKSVSDLQWQNADLHARTMSHDPATLPMDARMLVHQRLNSLPPVFVPNGKRIVSTVESIAEEPDEQVSIEEHSFQQQSRQHGTQWTDVGEHDLQYYDDFAMPDFSMLPVQMQPPQNPYGYEYGPHGFADVYMNGLGSPEQPFLNTAGSIDFAAQNMPAFDFSLQHGPSASSVSDFILPQRESKAVPIIRPVDAEIGSEAGDASRSFDAYDGFDSCSDSQGSPQQQQDQEEEQEANDERVRAFVFPNAKSAPATPSIARTAVFESVDMTRSASPLKRAYGQSAYAPEMPQKSPARRIFDKSVNMADSELDQIIRGLSHSQIASSQASGGEESAEEDESDLSSQLLSSPPLLSMQRLPQALRRTDGRSIAADNAQRSASAKHLLLLGHQDADVGLLLDKMLTTKLAGVSEAVQSIQEGIASLEQQVLASLEQSVMTKHIDELTEALQDARTALDVRDAKIEGLEETVDLLHEQVADLECTAAETSVVLPFAPSDSSSAAKVDAAALTELVERVRVLEGARAGLQVAVRDGTMKRAQLDVQCRDLETALQASKAETSTAVNRAEQAELACAALEKRLQQAHAAEADITHKHGKLQQELQEAAVSIAQEQTRWLTTESTLRGQVDAAHARAARDLAAKEKAEGEVDRLRRVERASLVPTDVNILKAQVAMLERERQATAEGHQAELAMRDGRLDRMMSEWQEMARRLAAAEQKAAAAASVRTSSGLAVLPDDAPQTLAGRDASVLARTEWLLQSMQQMMQQQQQQLASPTKDVDSAHRAEIAQVRAHARRISQSQAAQIAELEQTVAATEVAASRGLRVREREIGRQRSILETITSNVEVMHRVSLAQGASPASGDPKAAMQKSTEALRRIRLELEHASKSSAPRLQTKAASSTASAGLVAGARLAQVGGAVAHLDAAASADEAQGKERALAQAMASLIGGESPISPSRRMR</sequence>
<feature type="coiled-coil region" evidence="1">
    <location>
        <begin position="724"/>
        <end position="772"/>
    </location>
</feature>